<evidence type="ECO:0000313" key="3">
    <source>
        <dbReference type="Proteomes" id="UP000823388"/>
    </source>
</evidence>
<gene>
    <name evidence="2" type="ORF">PVAP13_8KG361302</name>
</gene>
<keyword evidence="3" id="KW-1185">Reference proteome</keyword>
<name>A0A8T0PN29_PANVG</name>
<sequence>MDCLADYNHNTYDAQHQEDDGGAQVQRAPGSVGAQEAEHAGDHEDIERVAPDARPVQVRVQEEHDDSHRRHEAHRVAVEEGLVVARVLVLEHREARAVPELAVVFLPEAARWGQAGLVGARRHQDREEEEHLAVALVLDFLLAAVVLAAV</sequence>
<proteinExistence type="predicted"/>
<dbReference type="EMBL" id="CM029051">
    <property type="protein sequence ID" value="KAG2563777.1"/>
    <property type="molecule type" value="Genomic_DNA"/>
</dbReference>
<evidence type="ECO:0000256" key="1">
    <source>
        <dbReference type="SAM" id="MobiDB-lite"/>
    </source>
</evidence>
<accession>A0A8T0PN29</accession>
<dbReference type="AlphaFoldDB" id="A0A8T0PN29"/>
<reference evidence="2" key="1">
    <citation type="submission" date="2020-05" db="EMBL/GenBank/DDBJ databases">
        <title>WGS assembly of Panicum virgatum.</title>
        <authorList>
            <person name="Lovell J.T."/>
            <person name="Jenkins J."/>
            <person name="Shu S."/>
            <person name="Juenger T.E."/>
            <person name="Schmutz J."/>
        </authorList>
    </citation>
    <scope>NUCLEOTIDE SEQUENCE</scope>
    <source>
        <strain evidence="2">AP13</strain>
    </source>
</reference>
<organism evidence="2 3">
    <name type="scientific">Panicum virgatum</name>
    <name type="common">Blackwell switchgrass</name>
    <dbReference type="NCBI Taxonomy" id="38727"/>
    <lineage>
        <taxon>Eukaryota</taxon>
        <taxon>Viridiplantae</taxon>
        <taxon>Streptophyta</taxon>
        <taxon>Embryophyta</taxon>
        <taxon>Tracheophyta</taxon>
        <taxon>Spermatophyta</taxon>
        <taxon>Magnoliopsida</taxon>
        <taxon>Liliopsida</taxon>
        <taxon>Poales</taxon>
        <taxon>Poaceae</taxon>
        <taxon>PACMAD clade</taxon>
        <taxon>Panicoideae</taxon>
        <taxon>Panicodae</taxon>
        <taxon>Paniceae</taxon>
        <taxon>Panicinae</taxon>
        <taxon>Panicum</taxon>
        <taxon>Panicum sect. Hiantes</taxon>
    </lineage>
</organism>
<dbReference type="Proteomes" id="UP000823388">
    <property type="component" value="Chromosome 8K"/>
</dbReference>
<protein>
    <submittedName>
        <fullName evidence="2">Uncharacterized protein</fullName>
    </submittedName>
</protein>
<comment type="caution">
    <text evidence="2">The sequence shown here is derived from an EMBL/GenBank/DDBJ whole genome shotgun (WGS) entry which is preliminary data.</text>
</comment>
<feature type="region of interest" description="Disordered" evidence="1">
    <location>
        <begin position="1"/>
        <end position="44"/>
    </location>
</feature>
<evidence type="ECO:0000313" key="2">
    <source>
        <dbReference type="EMBL" id="KAG2563777.1"/>
    </source>
</evidence>